<accession>A0ABQ1WK96</accession>
<keyword evidence="3" id="KW-1185">Reference proteome</keyword>
<evidence type="ECO:0000256" key="1">
    <source>
        <dbReference type="SAM" id="MobiDB-lite"/>
    </source>
</evidence>
<feature type="compositionally biased region" description="Polar residues" evidence="1">
    <location>
        <begin position="50"/>
        <end position="69"/>
    </location>
</feature>
<proteinExistence type="predicted"/>
<feature type="compositionally biased region" description="Basic and acidic residues" evidence="1">
    <location>
        <begin position="8"/>
        <end position="29"/>
    </location>
</feature>
<protein>
    <submittedName>
        <fullName evidence="2">Uncharacterized protein</fullName>
    </submittedName>
</protein>
<comment type="caution">
    <text evidence="2">The sequence shown here is derived from an EMBL/GenBank/DDBJ whole genome shotgun (WGS) entry which is preliminary data.</text>
</comment>
<feature type="region of interest" description="Disordered" evidence="1">
    <location>
        <begin position="1"/>
        <end position="69"/>
    </location>
</feature>
<dbReference type="Proteomes" id="UP000634043">
    <property type="component" value="Unassembled WGS sequence"/>
</dbReference>
<sequence>MKTMSLKNENKKTLDELKKNNPKGEDRNKPMGNVDSQPNQNALNADDTKVQNPNRNLAKGGNNTPYDKK</sequence>
<name>A0ABQ1WK96_9BACT</name>
<dbReference type="EMBL" id="BMFP01000011">
    <property type="protein sequence ID" value="GGG32109.1"/>
    <property type="molecule type" value="Genomic_DNA"/>
</dbReference>
<reference evidence="3" key="1">
    <citation type="journal article" date="2019" name="Int. J. Syst. Evol. Microbiol.">
        <title>The Global Catalogue of Microorganisms (GCM) 10K type strain sequencing project: providing services to taxonomists for standard genome sequencing and annotation.</title>
        <authorList>
            <consortium name="The Broad Institute Genomics Platform"/>
            <consortium name="The Broad Institute Genome Sequencing Center for Infectious Disease"/>
            <person name="Wu L."/>
            <person name="Ma J."/>
        </authorList>
    </citation>
    <scope>NUCLEOTIDE SEQUENCE [LARGE SCALE GENOMIC DNA]</scope>
    <source>
        <strain evidence="3">CGMCC 1.12749</strain>
    </source>
</reference>
<evidence type="ECO:0000313" key="2">
    <source>
        <dbReference type="EMBL" id="GGG32109.1"/>
    </source>
</evidence>
<gene>
    <name evidence="2" type="ORF">GCM10011323_39300</name>
</gene>
<feature type="compositionally biased region" description="Polar residues" evidence="1">
    <location>
        <begin position="34"/>
        <end position="43"/>
    </location>
</feature>
<evidence type="ECO:0000313" key="3">
    <source>
        <dbReference type="Proteomes" id="UP000634043"/>
    </source>
</evidence>
<organism evidence="2 3">
    <name type="scientific">Pontibacter amylolyticus</name>
    <dbReference type="NCBI Taxonomy" id="1424080"/>
    <lineage>
        <taxon>Bacteria</taxon>
        <taxon>Pseudomonadati</taxon>
        <taxon>Bacteroidota</taxon>
        <taxon>Cytophagia</taxon>
        <taxon>Cytophagales</taxon>
        <taxon>Hymenobacteraceae</taxon>
        <taxon>Pontibacter</taxon>
    </lineage>
</organism>